<feature type="region of interest" description="Disordered" evidence="1">
    <location>
        <begin position="35"/>
        <end position="74"/>
    </location>
</feature>
<evidence type="ECO:0000313" key="2">
    <source>
        <dbReference type="EMBL" id="CAE7333409.1"/>
    </source>
</evidence>
<dbReference type="OrthoDB" id="10522577at2759"/>
<organism evidence="2 3">
    <name type="scientific">Symbiodinium necroappetens</name>
    <dbReference type="NCBI Taxonomy" id="1628268"/>
    <lineage>
        <taxon>Eukaryota</taxon>
        <taxon>Sar</taxon>
        <taxon>Alveolata</taxon>
        <taxon>Dinophyceae</taxon>
        <taxon>Suessiales</taxon>
        <taxon>Symbiodiniaceae</taxon>
        <taxon>Symbiodinium</taxon>
    </lineage>
</organism>
<protein>
    <submittedName>
        <fullName evidence="2">Uncharacterized protein</fullName>
    </submittedName>
</protein>
<reference evidence="2" key="1">
    <citation type="submission" date="2021-02" db="EMBL/GenBank/DDBJ databases">
        <authorList>
            <person name="Dougan E. K."/>
            <person name="Rhodes N."/>
            <person name="Thang M."/>
            <person name="Chan C."/>
        </authorList>
    </citation>
    <scope>NUCLEOTIDE SEQUENCE</scope>
</reference>
<comment type="caution">
    <text evidence="2">The sequence shown here is derived from an EMBL/GenBank/DDBJ whole genome shotgun (WGS) entry which is preliminary data.</text>
</comment>
<name>A0A812P4K8_9DINO</name>
<gene>
    <name evidence="2" type="ORF">SNEC2469_LOCUS8489</name>
</gene>
<proteinExistence type="predicted"/>
<evidence type="ECO:0000313" key="3">
    <source>
        <dbReference type="Proteomes" id="UP000601435"/>
    </source>
</evidence>
<sequence length="124" mass="13683">MAPNCSAPCKPDEVCVDCFDLPFFVKDDRSPIPEAFAAQSPARSDSGSTSGASLYSADSEQSLKRRQMRKQKSDATVARFLRELRSYTLPGSSGKEFQVHMLCRFLGITGLVWFRMFAISVCSG</sequence>
<dbReference type="Proteomes" id="UP000601435">
    <property type="component" value="Unassembled WGS sequence"/>
</dbReference>
<keyword evidence="3" id="KW-1185">Reference proteome</keyword>
<dbReference type="EMBL" id="CAJNJA010013986">
    <property type="protein sequence ID" value="CAE7333409.1"/>
    <property type="molecule type" value="Genomic_DNA"/>
</dbReference>
<accession>A0A812P4K8</accession>
<feature type="compositionally biased region" description="Polar residues" evidence="1">
    <location>
        <begin position="41"/>
        <end position="60"/>
    </location>
</feature>
<evidence type="ECO:0000256" key="1">
    <source>
        <dbReference type="SAM" id="MobiDB-lite"/>
    </source>
</evidence>
<dbReference type="AlphaFoldDB" id="A0A812P4K8"/>